<name>A0A3P6U5R7_LITSI</name>
<evidence type="ECO:0000313" key="1">
    <source>
        <dbReference type="EMBL" id="VDK72031.1"/>
    </source>
</evidence>
<dbReference type="Proteomes" id="UP000277928">
    <property type="component" value="Unassembled WGS sequence"/>
</dbReference>
<sequence length="74" mass="8527">MDGTHRNASQALLTISKAMNWKILFAIYGIVCLAQEVTMELDMPMEYSDIMKQVNMQSAIINNLQRVRSFSDHY</sequence>
<keyword evidence="2" id="KW-1185">Reference proteome</keyword>
<gene>
    <name evidence="1" type="ORF">NLS_LOCUS1651</name>
</gene>
<dbReference type="AlphaFoldDB" id="A0A3P6U5R7"/>
<protein>
    <submittedName>
        <fullName evidence="1">Uncharacterized protein</fullName>
    </submittedName>
</protein>
<dbReference type="EMBL" id="UYRX01000061">
    <property type="protein sequence ID" value="VDK72031.1"/>
    <property type="molecule type" value="Genomic_DNA"/>
</dbReference>
<proteinExistence type="predicted"/>
<evidence type="ECO:0000313" key="2">
    <source>
        <dbReference type="Proteomes" id="UP000277928"/>
    </source>
</evidence>
<dbReference type="OrthoDB" id="5856269at2759"/>
<organism evidence="1 2">
    <name type="scientific">Litomosoides sigmodontis</name>
    <name type="common">Filarial nematode worm</name>
    <dbReference type="NCBI Taxonomy" id="42156"/>
    <lineage>
        <taxon>Eukaryota</taxon>
        <taxon>Metazoa</taxon>
        <taxon>Ecdysozoa</taxon>
        <taxon>Nematoda</taxon>
        <taxon>Chromadorea</taxon>
        <taxon>Rhabditida</taxon>
        <taxon>Spirurina</taxon>
        <taxon>Spiruromorpha</taxon>
        <taxon>Filarioidea</taxon>
        <taxon>Onchocercidae</taxon>
        <taxon>Litomosoides</taxon>
    </lineage>
</organism>
<reference evidence="1 2" key="1">
    <citation type="submission" date="2018-08" db="EMBL/GenBank/DDBJ databases">
        <authorList>
            <person name="Laetsch R D."/>
            <person name="Stevens L."/>
            <person name="Kumar S."/>
            <person name="Blaxter L. M."/>
        </authorList>
    </citation>
    <scope>NUCLEOTIDE SEQUENCE [LARGE SCALE GENOMIC DNA]</scope>
</reference>
<accession>A0A3P6U5R7</accession>